<gene>
    <name evidence="1" type="ORF">OR37_01870</name>
</gene>
<dbReference type="RefSeq" id="WP_004618528.1">
    <property type="nucleotide sequence ID" value="NZ_APMP01000008.1"/>
</dbReference>
<reference evidence="1 2" key="1">
    <citation type="journal article" date="2013" name="Genome Announc.">
        <title>Draft Genome Sequence for Caulobacter sp. Strain OR37, a Bacterium Tolerant to Heavy Metals.</title>
        <authorList>
            <person name="Utturkar S.M."/>
            <person name="Bollmann A."/>
            <person name="Brzoska R.M."/>
            <person name="Klingeman D.M."/>
            <person name="Epstein S.E."/>
            <person name="Palumbo A.V."/>
            <person name="Brown S.D."/>
        </authorList>
    </citation>
    <scope>NUCLEOTIDE SEQUENCE [LARGE SCALE GENOMIC DNA]</scope>
    <source>
        <strain evidence="1 2">OR37</strain>
    </source>
</reference>
<comment type="caution">
    <text evidence="1">The sequence shown here is derived from an EMBL/GenBank/DDBJ whole genome shotgun (WGS) entry which is preliminary data.</text>
</comment>
<dbReference type="Proteomes" id="UP000013063">
    <property type="component" value="Unassembled WGS sequence"/>
</dbReference>
<dbReference type="EMBL" id="APMP01000008">
    <property type="protein sequence ID" value="ENZ82315.1"/>
    <property type="molecule type" value="Genomic_DNA"/>
</dbReference>
<evidence type="ECO:0000313" key="2">
    <source>
        <dbReference type="Proteomes" id="UP000013063"/>
    </source>
</evidence>
<dbReference type="PATRIC" id="fig|1292034.3.peg.1859"/>
<keyword evidence="2" id="KW-1185">Reference proteome</keyword>
<name>R0D1J2_CAUVI</name>
<sequence precursor="true">MKAEDELLFLIKYQTGLFTALAGILIARGVTERAELAAALSLVAQQEADARLRAFYGSVIDTLEDRNAPPIGAALN</sequence>
<protein>
    <submittedName>
        <fullName evidence="1">Uncharacterized protein</fullName>
    </submittedName>
</protein>
<organism evidence="1 2">
    <name type="scientific">Caulobacter vibrioides OR37</name>
    <dbReference type="NCBI Taxonomy" id="1292034"/>
    <lineage>
        <taxon>Bacteria</taxon>
        <taxon>Pseudomonadati</taxon>
        <taxon>Pseudomonadota</taxon>
        <taxon>Alphaproteobacteria</taxon>
        <taxon>Caulobacterales</taxon>
        <taxon>Caulobacteraceae</taxon>
        <taxon>Caulobacter</taxon>
    </lineage>
</organism>
<accession>R0D1J2</accession>
<evidence type="ECO:0000313" key="1">
    <source>
        <dbReference type="EMBL" id="ENZ82315.1"/>
    </source>
</evidence>
<dbReference type="AlphaFoldDB" id="R0D1J2"/>
<proteinExistence type="predicted"/>